<dbReference type="EMBL" id="JAUEPO010000001">
    <property type="protein sequence ID" value="KAK3337730.1"/>
    <property type="molecule type" value="Genomic_DNA"/>
</dbReference>
<keyword evidence="5" id="KW-1185">Reference proteome</keyword>
<dbReference type="Proteomes" id="UP001286456">
    <property type="component" value="Unassembled WGS sequence"/>
</dbReference>
<feature type="domain" description="Serine hydrolase" evidence="3">
    <location>
        <begin position="50"/>
        <end position="309"/>
    </location>
</feature>
<dbReference type="Pfam" id="PF03959">
    <property type="entry name" value="FSH1"/>
    <property type="match status" value="1"/>
</dbReference>
<feature type="compositionally biased region" description="Low complexity" evidence="2">
    <location>
        <begin position="18"/>
        <end position="28"/>
    </location>
</feature>
<dbReference type="GO" id="GO:0016787">
    <property type="term" value="F:hydrolase activity"/>
    <property type="evidence" value="ECO:0007669"/>
    <property type="project" value="UniProtKB-KW"/>
</dbReference>
<evidence type="ECO:0000256" key="2">
    <source>
        <dbReference type="SAM" id="MobiDB-lite"/>
    </source>
</evidence>
<dbReference type="PANTHER" id="PTHR48070:SF6">
    <property type="entry name" value="ESTERASE OVCA2"/>
    <property type="match status" value="1"/>
</dbReference>
<dbReference type="PANTHER" id="PTHR48070">
    <property type="entry name" value="ESTERASE OVCA2"/>
    <property type="match status" value="1"/>
</dbReference>
<reference evidence="4" key="1">
    <citation type="journal article" date="2023" name="Mol. Phylogenet. Evol.">
        <title>Genome-scale phylogeny and comparative genomics of the fungal order Sordariales.</title>
        <authorList>
            <person name="Hensen N."/>
            <person name="Bonometti L."/>
            <person name="Westerberg I."/>
            <person name="Brannstrom I.O."/>
            <person name="Guillou S."/>
            <person name="Cros-Aarteil S."/>
            <person name="Calhoun S."/>
            <person name="Haridas S."/>
            <person name="Kuo A."/>
            <person name="Mondo S."/>
            <person name="Pangilinan J."/>
            <person name="Riley R."/>
            <person name="LaButti K."/>
            <person name="Andreopoulos B."/>
            <person name="Lipzen A."/>
            <person name="Chen C."/>
            <person name="Yan M."/>
            <person name="Daum C."/>
            <person name="Ng V."/>
            <person name="Clum A."/>
            <person name="Steindorff A."/>
            <person name="Ohm R.A."/>
            <person name="Martin F."/>
            <person name="Silar P."/>
            <person name="Natvig D.O."/>
            <person name="Lalanne C."/>
            <person name="Gautier V."/>
            <person name="Ament-Velasquez S.L."/>
            <person name="Kruys A."/>
            <person name="Hutchinson M.I."/>
            <person name="Powell A.J."/>
            <person name="Barry K."/>
            <person name="Miller A.N."/>
            <person name="Grigoriev I.V."/>
            <person name="Debuchy R."/>
            <person name="Gladieux P."/>
            <person name="Hiltunen Thoren M."/>
            <person name="Johannesson H."/>
        </authorList>
    </citation>
    <scope>NUCLEOTIDE SEQUENCE</scope>
    <source>
        <strain evidence="4">SMH4131-1</strain>
    </source>
</reference>
<dbReference type="InterPro" id="IPR050593">
    <property type="entry name" value="LovG"/>
</dbReference>
<keyword evidence="1 4" id="KW-0378">Hydrolase</keyword>
<dbReference type="AlphaFoldDB" id="A0AAE0MMM9"/>
<reference evidence="4" key="2">
    <citation type="submission" date="2023-06" db="EMBL/GenBank/DDBJ databases">
        <authorList>
            <consortium name="Lawrence Berkeley National Laboratory"/>
            <person name="Haridas S."/>
            <person name="Hensen N."/>
            <person name="Bonometti L."/>
            <person name="Westerberg I."/>
            <person name="Brannstrom I.O."/>
            <person name="Guillou S."/>
            <person name="Cros-Aarteil S."/>
            <person name="Calhoun S."/>
            <person name="Kuo A."/>
            <person name="Mondo S."/>
            <person name="Pangilinan J."/>
            <person name="Riley R."/>
            <person name="Labutti K."/>
            <person name="Andreopoulos B."/>
            <person name="Lipzen A."/>
            <person name="Chen C."/>
            <person name="Yanf M."/>
            <person name="Daum C."/>
            <person name="Ng V."/>
            <person name="Clum A."/>
            <person name="Steindorff A."/>
            <person name="Ohm R."/>
            <person name="Martin F."/>
            <person name="Silar P."/>
            <person name="Natvig D."/>
            <person name="Lalanne C."/>
            <person name="Gautier V."/>
            <person name="Ament-Velasquez S.L."/>
            <person name="Kruys A."/>
            <person name="Hutchinson M.I."/>
            <person name="Powell A.J."/>
            <person name="Barry K."/>
            <person name="Miller A.N."/>
            <person name="Grigoriev I.V."/>
            <person name="Debuchy R."/>
            <person name="Gladieux P."/>
            <person name="Thoren M.H."/>
            <person name="Johannesson H."/>
        </authorList>
    </citation>
    <scope>NUCLEOTIDE SEQUENCE</scope>
    <source>
        <strain evidence="4">SMH4131-1</strain>
    </source>
</reference>
<feature type="compositionally biased region" description="Low complexity" evidence="2">
    <location>
        <begin position="1"/>
        <end position="10"/>
    </location>
</feature>
<dbReference type="InterPro" id="IPR005645">
    <property type="entry name" value="FSH-like_dom"/>
</dbReference>
<dbReference type="SUPFAM" id="SSF53474">
    <property type="entry name" value="alpha/beta-Hydrolases"/>
    <property type="match status" value="1"/>
</dbReference>
<name>A0AAE0MMM9_9PEZI</name>
<accession>A0AAE0MMM9</accession>
<evidence type="ECO:0000256" key="1">
    <source>
        <dbReference type="ARBA" id="ARBA00022801"/>
    </source>
</evidence>
<evidence type="ECO:0000313" key="4">
    <source>
        <dbReference type="EMBL" id="KAK3337730.1"/>
    </source>
</evidence>
<feature type="region of interest" description="Disordered" evidence="2">
    <location>
        <begin position="157"/>
        <end position="179"/>
    </location>
</feature>
<comment type="caution">
    <text evidence="4">The sequence shown here is derived from an EMBL/GenBank/DDBJ whole genome shotgun (WGS) entry which is preliminary data.</text>
</comment>
<feature type="compositionally biased region" description="Low complexity" evidence="2">
    <location>
        <begin position="157"/>
        <end position="172"/>
    </location>
</feature>
<evidence type="ECO:0000313" key="5">
    <source>
        <dbReference type="Proteomes" id="UP001286456"/>
    </source>
</evidence>
<dbReference type="InterPro" id="IPR029058">
    <property type="entry name" value="AB_hydrolase_fold"/>
</dbReference>
<proteinExistence type="predicted"/>
<dbReference type="GO" id="GO:0019748">
    <property type="term" value="P:secondary metabolic process"/>
    <property type="evidence" value="ECO:0007669"/>
    <property type="project" value="TreeGrafter"/>
</dbReference>
<sequence>MFCTSSSTTTMGDSGNGAQQQQQAPAAATTDTKAKGPWPAKTKPKAAEKKEVRILMLHGYTQSGPLFRAKTRAMEKLIAKALAPLNLVPVLFYPTAANRLSPRDIPGYQLPEGASAEDVEDADAWAWFRRDDASGAYLLLEEGMRALAASMAEANSASSSSSSEADTEGAASTVEAKGTDANAEDKVIDGVIGFSQGGAVAAMLASALEADRARIPRPHEGWVDALREANRGRPLKFAVVYSGFFAPPHDLTWLYEPKVKTPTLHYFGSLDTVVDESRGQGLVERCELPSVVVHPGGHYVPVNREWVMPVVGFVRKCMTEESNA</sequence>
<dbReference type="Gene3D" id="3.40.50.1820">
    <property type="entry name" value="alpha/beta hydrolase"/>
    <property type="match status" value="1"/>
</dbReference>
<feature type="region of interest" description="Disordered" evidence="2">
    <location>
        <begin position="1"/>
        <end position="47"/>
    </location>
</feature>
<protein>
    <submittedName>
        <fullName evidence="4">Serine hydrolase FSH</fullName>
    </submittedName>
</protein>
<organism evidence="4 5">
    <name type="scientific">Cercophora scortea</name>
    <dbReference type="NCBI Taxonomy" id="314031"/>
    <lineage>
        <taxon>Eukaryota</taxon>
        <taxon>Fungi</taxon>
        <taxon>Dikarya</taxon>
        <taxon>Ascomycota</taxon>
        <taxon>Pezizomycotina</taxon>
        <taxon>Sordariomycetes</taxon>
        <taxon>Sordariomycetidae</taxon>
        <taxon>Sordariales</taxon>
        <taxon>Lasiosphaeriaceae</taxon>
        <taxon>Cercophora</taxon>
    </lineage>
</organism>
<evidence type="ECO:0000259" key="3">
    <source>
        <dbReference type="Pfam" id="PF03959"/>
    </source>
</evidence>
<dbReference type="GO" id="GO:0005634">
    <property type="term" value="C:nucleus"/>
    <property type="evidence" value="ECO:0007669"/>
    <property type="project" value="TreeGrafter"/>
</dbReference>
<gene>
    <name evidence="4" type="ORF">B0T19DRAFT_413397</name>
</gene>
<dbReference type="GO" id="GO:0005737">
    <property type="term" value="C:cytoplasm"/>
    <property type="evidence" value="ECO:0007669"/>
    <property type="project" value="TreeGrafter"/>
</dbReference>